<dbReference type="Gene3D" id="2.160.20.10">
    <property type="entry name" value="Single-stranded right-handed beta-helix, Pectin lyase-like"/>
    <property type="match status" value="2"/>
</dbReference>
<feature type="signal peptide" evidence="1">
    <location>
        <begin position="1"/>
        <end position="18"/>
    </location>
</feature>
<dbReference type="InterPro" id="IPR012334">
    <property type="entry name" value="Pectin_lyas_fold"/>
</dbReference>
<name>A0AAD4ER35_9PEZI</name>
<evidence type="ECO:0000313" key="3">
    <source>
        <dbReference type="EMBL" id="KAG7285944.1"/>
    </source>
</evidence>
<dbReference type="InterPro" id="IPR024535">
    <property type="entry name" value="RHGA/B-epi-like_pectate_lyase"/>
</dbReference>
<reference evidence="3" key="1">
    <citation type="submission" date="2023-02" db="EMBL/GenBank/DDBJ databases">
        <authorList>
            <person name="Palmer J.M."/>
        </authorList>
    </citation>
    <scope>NUCLEOTIDE SEQUENCE</scope>
    <source>
        <strain evidence="3">FW57</strain>
    </source>
</reference>
<feature type="chain" id="PRO_5042116791" description="Rhamnogalacturonase A/B/Epimerase-like pectate lyase domain-containing protein" evidence="1">
    <location>
        <begin position="19"/>
        <end position="497"/>
    </location>
</feature>
<proteinExistence type="predicted"/>
<comment type="caution">
    <text evidence="3">The sequence shown here is derived from an EMBL/GenBank/DDBJ whole genome shotgun (WGS) entry which is preliminary data.</text>
</comment>
<evidence type="ECO:0000256" key="1">
    <source>
        <dbReference type="SAM" id="SignalP"/>
    </source>
</evidence>
<evidence type="ECO:0000313" key="4">
    <source>
        <dbReference type="Proteomes" id="UP001197093"/>
    </source>
</evidence>
<evidence type="ECO:0000259" key="2">
    <source>
        <dbReference type="Pfam" id="PF12708"/>
    </source>
</evidence>
<organism evidence="3 4">
    <name type="scientific">Staphylotrichum longicolle</name>
    <dbReference type="NCBI Taxonomy" id="669026"/>
    <lineage>
        <taxon>Eukaryota</taxon>
        <taxon>Fungi</taxon>
        <taxon>Dikarya</taxon>
        <taxon>Ascomycota</taxon>
        <taxon>Pezizomycotina</taxon>
        <taxon>Sordariomycetes</taxon>
        <taxon>Sordariomycetidae</taxon>
        <taxon>Sordariales</taxon>
        <taxon>Chaetomiaceae</taxon>
        <taxon>Staphylotrichum</taxon>
    </lineage>
</organism>
<dbReference type="PANTHER" id="PTHR33928:SF2">
    <property type="entry name" value="PECTATE LYASE SUPERFAMILY PROTEIN DOMAIN-CONTAINING PROTEIN-RELATED"/>
    <property type="match status" value="1"/>
</dbReference>
<gene>
    <name evidence="3" type="ORF">NEMBOFW57_008240</name>
</gene>
<dbReference type="Proteomes" id="UP001197093">
    <property type="component" value="Unassembled WGS sequence"/>
</dbReference>
<dbReference type="SUPFAM" id="SSF51126">
    <property type="entry name" value="Pectin lyase-like"/>
    <property type="match status" value="1"/>
</dbReference>
<dbReference type="PANTHER" id="PTHR33928">
    <property type="entry name" value="POLYGALACTURONASE QRT3"/>
    <property type="match status" value="1"/>
</dbReference>
<dbReference type="AlphaFoldDB" id="A0AAD4ER35"/>
<dbReference type="InterPro" id="IPR011050">
    <property type="entry name" value="Pectin_lyase_fold/virulence"/>
</dbReference>
<dbReference type="Pfam" id="PF12708">
    <property type="entry name" value="Pect-lyase_RHGA_epim"/>
    <property type="match status" value="1"/>
</dbReference>
<keyword evidence="4" id="KW-1185">Reference proteome</keyword>
<protein>
    <recommendedName>
        <fullName evidence="2">Rhamnogalacturonase A/B/Epimerase-like pectate lyase domain-containing protein</fullName>
    </recommendedName>
</protein>
<feature type="domain" description="Rhamnogalacturonase A/B/Epimerase-like pectate lyase" evidence="2">
    <location>
        <begin position="51"/>
        <end position="222"/>
    </location>
</feature>
<sequence>MLLLLLPFLALSVGAVSAVVPQQSTLEYWYEGINHNGISPGISNGKNWTAFRNVKDYGAKGDGTTDDTAAIQRAINTGDSTGTRDSGRFGSTGQPAVVYFPAGTYLVKSTIKSAIGTVIMGNPTNLPTIKAAAGFTGTYVLFGRDQRYSGLVGFFHGVKNLILDSTAVPATKSITLLEWSVSQNNLLSNVVFDMPVGATTHTGIATQGMCSALIMNDLQFRGVSLTPPANSPPSPGPSLINTTTSSYFTLPPPTYATYPLTSIINVKSVPSHPVAGDGATDDARLAAILTSAAAAAGAARLVGEAWTLAASGAKFADPARPRAMLQVGEDGEKEHNVLYQVNINKAENVFIGLQQGESAYWQGKGNTLLAPAPWKDSLLESDPDFKWCGANDVQCRMGLYQRVSHSKNINIYSSGFWNFVAGPQRTMCTDDCQDNAAPYDSNEKMYVYGVSTINNKNLVLEQSGDNVTVVASRAANAGAAMDGFKTASVAGYFRQSG</sequence>
<dbReference type="GO" id="GO:0004650">
    <property type="term" value="F:polygalacturonase activity"/>
    <property type="evidence" value="ECO:0007669"/>
    <property type="project" value="InterPro"/>
</dbReference>
<keyword evidence="1" id="KW-0732">Signal</keyword>
<accession>A0AAD4ER35</accession>
<dbReference type="EMBL" id="JAHCVI010000004">
    <property type="protein sequence ID" value="KAG7285944.1"/>
    <property type="molecule type" value="Genomic_DNA"/>
</dbReference>
<dbReference type="InterPro" id="IPR039279">
    <property type="entry name" value="QRT3-like"/>
</dbReference>